<evidence type="ECO:0000313" key="3">
    <source>
        <dbReference type="Proteomes" id="UP000069030"/>
    </source>
</evidence>
<feature type="transmembrane region" description="Helical" evidence="1">
    <location>
        <begin position="107"/>
        <end position="124"/>
    </location>
</feature>
<name>A0AAI8G550_9FLAO</name>
<feature type="transmembrane region" description="Helical" evidence="1">
    <location>
        <begin position="75"/>
        <end position="95"/>
    </location>
</feature>
<evidence type="ECO:0000256" key="1">
    <source>
        <dbReference type="SAM" id="Phobius"/>
    </source>
</evidence>
<dbReference type="KEGG" id="mod:AS202_09665"/>
<proteinExistence type="predicted"/>
<dbReference type="AlphaFoldDB" id="A0AAI8G550"/>
<dbReference type="EMBL" id="CP013690">
    <property type="protein sequence ID" value="ALU26398.1"/>
    <property type="molecule type" value="Genomic_DNA"/>
</dbReference>
<protein>
    <recommendedName>
        <fullName evidence="4">DUF3784 domain-containing protein</fullName>
    </recommendedName>
</protein>
<keyword evidence="1" id="KW-0812">Transmembrane</keyword>
<dbReference type="InterPro" id="IPR017259">
    <property type="entry name" value="UCP037672"/>
</dbReference>
<evidence type="ECO:0000313" key="2">
    <source>
        <dbReference type="EMBL" id="ALU26398.1"/>
    </source>
</evidence>
<dbReference type="RefSeq" id="WP_006257072.1">
    <property type="nucleotide sequence ID" value="NZ_CP013690.1"/>
</dbReference>
<dbReference type="Pfam" id="PF12650">
    <property type="entry name" value="DUF3784"/>
    <property type="match status" value="1"/>
</dbReference>
<accession>A0AAI8G550</accession>
<dbReference type="Proteomes" id="UP000069030">
    <property type="component" value="Chromosome"/>
</dbReference>
<sequence length="125" mass="14298">MEPILITSALFFIMSFILTPKTAKYLLAGYNTMSKEKQELYDIKNIVRILNNSLRIAALIILIGAALYQWTGLEIIRDIFVMYLPLVFLLGVNIYTKKKYSTDPIKPFDIIIPIAVLIFVILITL</sequence>
<gene>
    <name evidence="2" type="ORF">AS202_09665</name>
</gene>
<organism evidence="2 3">
    <name type="scientific">Myroides odoratimimus</name>
    <dbReference type="NCBI Taxonomy" id="76832"/>
    <lineage>
        <taxon>Bacteria</taxon>
        <taxon>Pseudomonadati</taxon>
        <taxon>Bacteroidota</taxon>
        <taxon>Flavobacteriia</taxon>
        <taxon>Flavobacteriales</taxon>
        <taxon>Flavobacteriaceae</taxon>
        <taxon>Myroides</taxon>
    </lineage>
</organism>
<evidence type="ECO:0008006" key="4">
    <source>
        <dbReference type="Google" id="ProtNLM"/>
    </source>
</evidence>
<feature type="transmembrane region" description="Helical" evidence="1">
    <location>
        <begin position="6"/>
        <end position="28"/>
    </location>
</feature>
<keyword evidence="1" id="KW-0472">Membrane</keyword>
<reference evidence="2 3" key="1">
    <citation type="journal article" date="2016" name="J. Zhejiang Univ. Sci. B">
        <title>Antibiotic resistance mechanisms of Myroides sp.</title>
        <authorList>
            <person name="Hu S."/>
            <person name="Yuan S."/>
            <person name="Qu H."/>
            <person name="Jiang T."/>
            <person name="Zhou Y."/>
            <person name="Wang M."/>
            <person name="Ming D."/>
        </authorList>
    </citation>
    <scope>NUCLEOTIDE SEQUENCE [LARGE SCALE GENOMIC DNA]</scope>
    <source>
        <strain evidence="2 3">PR63039</strain>
    </source>
</reference>
<keyword evidence="1" id="KW-1133">Transmembrane helix</keyword>
<feature type="transmembrane region" description="Helical" evidence="1">
    <location>
        <begin position="49"/>
        <end position="69"/>
    </location>
</feature>